<protein>
    <submittedName>
        <fullName evidence="1">Uncharacterized protein</fullName>
    </submittedName>
</protein>
<gene>
    <name evidence="1" type="ORF">I595_2233</name>
</gene>
<proteinExistence type="predicted"/>
<name>A0A0P7B197_9FLAO</name>
<reference evidence="1 2" key="1">
    <citation type="submission" date="2015-09" db="EMBL/GenBank/DDBJ databases">
        <title>Genome sequence of the marine flavobacterium Croceitalea dokdonensis DOKDO 023 that contains proton- and sodium-pumping rhodopsins.</title>
        <authorList>
            <person name="Kwon S.-K."/>
            <person name="Lee H.K."/>
            <person name="Kwak M.-J."/>
            <person name="Kim J.F."/>
        </authorList>
    </citation>
    <scope>NUCLEOTIDE SEQUENCE [LARGE SCALE GENOMIC DNA]</scope>
    <source>
        <strain evidence="1 2">DOKDO 023</strain>
    </source>
</reference>
<dbReference type="Proteomes" id="UP000050280">
    <property type="component" value="Unassembled WGS sequence"/>
</dbReference>
<comment type="caution">
    <text evidence="1">The sequence shown here is derived from an EMBL/GenBank/DDBJ whole genome shotgun (WGS) entry which is preliminary data.</text>
</comment>
<keyword evidence="2" id="KW-1185">Reference proteome</keyword>
<sequence length="42" mass="4994">MKTTFFLFLIFLPHQKKKRVFKITKSKQQQSKHAAFRTGTPV</sequence>
<accession>A0A0P7B197</accession>
<dbReference type="AlphaFoldDB" id="A0A0P7B197"/>
<evidence type="ECO:0000313" key="1">
    <source>
        <dbReference type="EMBL" id="KPM31738.1"/>
    </source>
</evidence>
<dbReference type="EMBL" id="LDJX01000004">
    <property type="protein sequence ID" value="KPM31738.1"/>
    <property type="molecule type" value="Genomic_DNA"/>
</dbReference>
<organism evidence="1 2">
    <name type="scientific">Croceitalea dokdonensis DOKDO 023</name>
    <dbReference type="NCBI Taxonomy" id="1300341"/>
    <lineage>
        <taxon>Bacteria</taxon>
        <taxon>Pseudomonadati</taxon>
        <taxon>Bacteroidota</taxon>
        <taxon>Flavobacteriia</taxon>
        <taxon>Flavobacteriales</taxon>
        <taxon>Flavobacteriaceae</taxon>
        <taxon>Croceitalea</taxon>
    </lineage>
</organism>
<evidence type="ECO:0000313" key="2">
    <source>
        <dbReference type="Proteomes" id="UP000050280"/>
    </source>
</evidence>